<name>A0A5B8INA5_9ACTN</name>
<evidence type="ECO:0000313" key="2">
    <source>
        <dbReference type="Proteomes" id="UP000320580"/>
    </source>
</evidence>
<accession>A0A5B8INA5</accession>
<dbReference type="OrthoDB" id="3650427at2"/>
<reference evidence="1 2" key="1">
    <citation type="submission" date="2019-07" db="EMBL/GenBank/DDBJ databases">
        <authorList>
            <person name="Zhu P."/>
        </authorList>
    </citation>
    <scope>NUCLEOTIDE SEQUENCE [LARGE SCALE GENOMIC DNA]</scope>
    <source>
        <strain evidence="1 2">SSL-25</strain>
    </source>
</reference>
<dbReference type="RefSeq" id="WP_146482326.1">
    <property type="nucleotide sequence ID" value="NZ_CP042266.1"/>
</dbReference>
<dbReference type="EMBL" id="CP042266">
    <property type="protein sequence ID" value="QDY79019.1"/>
    <property type="molecule type" value="Genomic_DNA"/>
</dbReference>
<proteinExistence type="predicted"/>
<protein>
    <submittedName>
        <fullName evidence="1">Uncharacterized protein</fullName>
    </submittedName>
</protein>
<sequence length="147" mass="16254">MARGSGGKEHYAHSVEAGIDLTVPEYGTLLGSEAEALRALFSQRRAQFWGSTRVASTGHSKNKAIDTMSPGDEVLFLYKRIAFARAKVVLVFRNPALAEKVWGLDPKGKLWEYMYAVDDVEELAVPVPELTKAIGWKKKKFVQSLVG</sequence>
<dbReference type="KEGG" id="sqz:FQU76_23670"/>
<keyword evidence="2" id="KW-1185">Reference proteome</keyword>
<organism evidence="1 2">
    <name type="scientific">Streptomyces qinzhouensis</name>
    <dbReference type="NCBI Taxonomy" id="2599401"/>
    <lineage>
        <taxon>Bacteria</taxon>
        <taxon>Bacillati</taxon>
        <taxon>Actinomycetota</taxon>
        <taxon>Actinomycetes</taxon>
        <taxon>Kitasatosporales</taxon>
        <taxon>Streptomycetaceae</taxon>
        <taxon>Streptomyces</taxon>
    </lineage>
</organism>
<dbReference type="AlphaFoldDB" id="A0A5B8INA5"/>
<gene>
    <name evidence="1" type="ORF">FQU76_23670</name>
</gene>
<evidence type="ECO:0000313" key="1">
    <source>
        <dbReference type="EMBL" id="QDY79019.1"/>
    </source>
</evidence>
<dbReference type="Proteomes" id="UP000320580">
    <property type="component" value="Chromosome"/>
</dbReference>